<feature type="domain" description="SP-RING-type" evidence="11">
    <location>
        <begin position="310"/>
        <end position="395"/>
    </location>
</feature>
<proteinExistence type="inferred from homology"/>
<dbReference type="PANTHER" id="PTHR10782:SF4">
    <property type="entry name" value="TONALLI, ISOFORM E"/>
    <property type="match status" value="1"/>
</dbReference>
<dbReference type="InterPro" id="IPR013083">
    <property type="entry name" value="Znf_RING/FYVE/PHD"/>
</dbReference>
<dbReference type="InterPro" id="IPR038654">
    <property type="entry name" value="PINIT_sf"/>
</dbReference>
<evidence type="ECO:0000313" key="13">
    <source>
        <dbReference type="EMBL" id="CAJ2509901.1"/>
    </source>
</evidence>
<feature type="compositionally biased region" description="Gly residues" evidence="9">
    <location>
        <begin position="440"/>
        <end position="450"/>
    </location>
</feature>
<dbReference type="Gene3D" id="3.30.40.10">
    <property type="entry name" value="Zinc/RING finger domain, C3HC4 (zinc finger)"/>
    <property type="match status" value="1"/>
</dbReference>
<feature type="region of interest" description="Disordered" evidence="9">
    <location>
        <begin position="70"/>
        <end position="90"/>
    </location>
</feature>
<dbReference type="PROSITE" id="PS51466">
    <property type="entry name" value="PINIT"/>
    <property type="match status" value="1"/>
</dbReference>
<reference evidence="13" key="1">
    <citation type="submission" date="2023-10" db="EMBL/GenBank/DDBJ databases">
        <authorList>
            <person name="Hackl T."/>
        </authorList>
    </citation>
    <scope>NUCLEOTIDE SEQUENCE</scope>
</reference>
<sequence>MASSNNEIRPLVGIVNGLLNRQLQNICSTHGLRTSGVKAELQTRIKNALLENHATDLANFKRIKDTITKLDKARSSPSTTENMAGGSSSAGGYPYSQAPYGAATPAVPTPAHGYGDGTASSASGYRAATHDPFGLQFKSSPFYTIESRIGETRNCDVMSQHRNSITMNIRVGDYPALSRCPVDKSYRVMVFCAGDNHGMQDVAFPHQSELKVNGGEIKANLRGLKGKPGTTRPVDITGSLRFKQTQYANTVEFTYALTNKVKKHNPRPAQKYYLALFLCKMVAVDELVTKIRGKKIAKASVITEMTKKANDPDVVATSTVLSLKCPLSYTRLRVPCRSVLCNHVQCFDANSYLQLQEQGPQWICPICNNSAPFDNLAVDEYVRDILENTSQSLEQVTIEPDGQWKTQSSQPERKQSRYSGVSTSIDDDDDVPVVTNSRGYGNGAFGGPSGGLSAYNTPTNASMANGTPSSASREPSSAPRSGSHKRPAPEVIDLTLSSDEDDAPLVRPPKRQNQGTSFDGSSTLATVGYPPAASY</sequence>
<dbReference type="PANTHER" id="PTHR10782">
    <property type="entry name" value="ZINC FINGER MIZ DOMAIN-CONTAINING PROTEIN"/>
    <property type="match status" value="1"/>
</dbReference>
<dbReference type="GO" id="GO:0008270">
    <property type="term" value="F:zinc ion binding"/>
    <property type="evidence" value="ECO:0007669"/>
    <property type="project" value="UniProtKB-KW"/>
</dbReference>
<keyword evidence="14" id="KW-1185">Reference proteome</keyword>
<dbReference type="GO" id="GO:0061665">
    <property type="term" value="F:SUMO ligase activity"/>
    <property type="evidence" value="ECO:0007669"/>
    <property type="project" value="TreeGrafter"/>
</dbReference>
<protein>
    <submittedName>
        <fullName evidence="13">Uu.00g058010.m01.CDS01</fullName>
    </submittedName>
</protein>
<keyword evidence="4" id="KW-0479">Metal-binding</keyword>
<feature type="domain" description="SAP" evidence="10">
    <location>
        <begin position="15"/>
        <end position="49"/>
    </location>
</feature>
<evidence type="ECO:0000256" key="7">
    <source>
        <dbReference type="ARBA" id="ARBA00022833"/>
    </source>
</evidence>
<dbReference type="InterPro" id="IPR004181">
    <property type="entry name" value="Znf_MIZ"/>
</dbReference>
<name>A0AAI8YJU0_9PEZI</name>
<dbReference type="InterPro" id="IPR003034">
    <property type="entry name" value="SAP_dom"/>
</dbReference>
<evidence type="ECO:0000256" key="8">
    <source>
        <dbReference type="PROSITE-ProRule" id="PRU00452"/>
    </source>
</evidence>
<dbReference type="GO" id="GO:0016925">
    <property type="term" value="P:protein sumoylation"/>
    <property type="evidence" value="ECO:0007669"/>
    <property type="project" value="TreeGrafter"/>
</dbReference>
<evidence type="ECO:0000256" key="1">
    <source>
        <dbReference type="ARBA" id="ARBA00004718"/>
    </source>
</evidence>
<gene>
    <name evidence="13" type="ORF">KHLLAP_LOCUS10369</name>
</gene>
<comment type="similarity">
    <text evidence="2">Belongs to the PIAS family.</text>
</comment>
<organism evidence="13 14">
    <name type="scientific">Anthostomella pinea</name>
    <dbReference type="NCBI Taxonomy" id="933095"/>
    <lineage>
        <taxon>Eukaryota</taxon>
        <taxon>Fungi</taxon>
        <taxon>Dikarya</taxon>
        <taxon>Ascomycota</taxon>
        <taxon>Pezizomycotina</taxon>
        <taxon>Sordariomycetes</taxon>
        <taxon>Xylariomycetidae</taxon>
        <taxon>Xylariales</taxon>
        <taxon>Xylariaceae</taxon>
        <taxon>Anthostomella</taxon>
    </lineage>
</organism>
<feature type="compositionally biased region" description="Polar residues" evidence="9">
    <location>
        <begin position="454"/>
        <end position="467"/>
    </location>
</feature>
<dbReference type="Pfam" id="PF02037">
    <property type="entry name" value="SAP"/>
    <property type="match status" value="1"/>
</dbReference>
<evidence type="ECO:0000256" key="3">
    <source>
        <dbReference type="ARBA" id="ARBA00022679"/>
    </source>
</evidence>
<feature type="compositionally biased region" description="Low complexity" evidence="9">
    <location>
        <begin position="468"/>
        <end position="481"/>
    </location>
</feature>
<evidence type="ECO:0000256" key="4">
    <source>
        <dbReference type="ARBA" id="ARBA00022723"/>
    </source>
</evidence>
<comment type="caution">
    <text evidence="13">The sequence shown here is derived from an EMBL/GenBank/DDBJ whole genome shotgun (WGS) entry which is preliminary data.</text>
</comment>
<dbReference type="InterPro" id="IPR023321">
    <property type="entry name" value="PINIT"/>
</dbReference>
<feature type="region of interest" description="Disordered" evidence="9">
    <location>
        <begin position="396"/>
        <end position="535"/>
    </location>
</feature>
<evidence type="ECO:0000256" key="9">
    <source>
        <dbReference type="SAM" id="MobiDB-lite"/>
    </source>
</evidence>
<accession>A0AAI8YJU0</accession>
<evidence type="ECO:0000259" key="10">
    <source>
        <dbReference type="PROSITE" id="PS50800"/>
    </source>
</evidence>
<dbReference type="SMART" id="SM00513">
    <property type="entry name" value="SAP"/>
    <property type="match status" value="1"/>
</dbReference>
<keyword evidence="7" id="KW-0862">Zinc</keyword>
<dbReference type="GO" id="GO:0000785">
    <property type="term" value="C:chromatin"/>
    <property type="evidence" value="ECO:0007669"/>
    <property type="project" value="TreeGrafter"/>
</dbReference>
<dbReference type="PROSITE" id="PS51044">
    <property type="entry name" value="ZF_SP_RING"/>
    <property type="match status" value="1"/>
</dbReference>
<dbReference type="PROSITE" id="PS50800">
    <property type="entry name" value="SAP"/>
    <property type="match status" value="1"/>
</dbReference>
<evidence type="ECO:0000256" key="5">
    <source>
        <dbReference type="ARBA" id="ARBA00022771"/>
    </source>
</evidence>
<dbReference type="Pfam" id="PF02891">
    <property type="entry name" value="zf-MIZ"/>
    <property type="match status" value="1"/>
</dbReference>
<feature type="domain" description="PINIT" evidence="12">
    <location>
        <begin position="119"/>
        <end position="282"/>
    </location>
</feature>
<dbReference type="InterPro" id="IPR031141">
    <property type="entry name" value="SIZ1/2_SP-RING"/>
</dbReference>
<keyword evidence="6" id="KW-0833">Ubl conjugation pathway</keyword>
<evidence type="ECO:0000256" key="2">
    <source>
        <dbReference type="ARBA" id="ARBA00005383"/>
    </source>
</evidence>
<evidence type="ECO:0000313" key="14">
    <source>
        <dbReference type="Proteomes" id="UP001295740"/>
    </source>
</evidence>
<evidence type="ECO:0000259" key="11">
    <source>
        <dbReference type="PROSITE" id="PS51044"/>
    </source>
</evidence>
<dbReference type="Pfam" id="PF14324">
    <property type="entry name" value="PINIT"/>
    <property type="match status" value="1"/>
</dbReference>
<keyword evidence="5 8" id="KW-0863">Zinc-finger</keyword>
<dbReference type="Proteomes" id="UP001295740">
    <property type="component" value="Unassembled WGS sequence"/>
</dbReference>
<feature type="compositionally biased region" description="Polar residues" evidence="9">
    <location>
        <begin position="511"/>
        <end position="525"/>
    </location>
</feature>
<evidence type="ECO:0000259" key="12">
    <source>
        <dbReference type="PROSITE" id="PS51466"/>
    </source>
</evidence>
<evidence type="ECO:0000256" key="6">
    <source>
        <dbReference type="ARBA" id="ARBA00022786"/>
    </source>
</evidence>
<keyword evidence="3" id="KW-0808">Transferase</keyword>
<dbReference type="CDD" id="cd16792">
    <property type="entry name" value="SP-RING_Siz-like"/>
    <property type="match status" value="1"/>
</dbReference>
<dbReference type="EMBL" id="CAUWAG010000013">
    <property type="protein sequence ID" value="CAJ2509901.1"/>
    <property type="molecule type" value="Genomic_DNA"/>
</dbReference>
<dbReference type="AlphaFoldDB" id="A0AAI8YJU0"/>
<comment type="pathway">
    <text evidence="1">Protein modification; protein sumoylation.</text>
</comment>
<dbReference type="Gene3D" id="2.60.120.780">
    <property type="entry name" value="PINIT domain"/>
    <property type="match status" value="1"/>
</dbReference>